<reference evidence="1" key="1">
    <citation type="submission" date="2024-06" db="EMBL/GenBank/DDBJ databases">
        <title>Diversity, functionality, and evolutionary history of bacterial symbionts in false click beetles (Coleoptera, Throscidae).</title>
        <authorList>
            <person name="Wierz J.C."/>
            <person name="Malm H."/>
            <person name="Kaltenpoth M."/>
            <person name="Engl T."/>
        </authorList>
    </citation>
    <scope>NUCLEOTIDE SEQUENCE</scope>
    <source>
        <strain evidence="1">Tser</strain>
    </source>
</reference>
<proteinExistence type="predicted"/>
<dbReference type="EMBL" id="CP157893">
    <property type="protein sequence ID" value="XBT18111.1"/>
    <property type="molecule type" value="Genomic_DNA"/>
</dbReference>
<dbReference type="AlphaFoldDB" id="A0AAU7QS17"/>
<organism evidence="1">
    <name type="scientific">Candidatus Shikimatogenerans sp. Tser</name>
    <dbReference type="NCBI Taxonomy" id="3158568"/>
    <lineage>
        <taxon>Bacteria</taxon>
        <taxon>Pseudomonadati</taxon>
        <taxon>Bacteroidota</taxon>
        <taxon>Flavobacteriia</taxon>
        <taxon>Flavobacteriales</taxon>
        <taxon>Candidatus Shikimatogenerans</taxon>
    </lineage>
</organism>
<sequence length="43" mass="5175">MNKDKKNFNKKINFSLLKYKNICAFNILLNINKIKKYLDTIII</sequence>
<name>A0AAU7QS17_9FLAO</name>
<evidence type="ECO:0000313" key="1">
    <source>
        <dbReference type="EMBL" id="XBT18111.1"/>
    </source>
</evidence>
<protein>
    <submittedName>
        <fullName evidence="1">Uncharacterized protein</fullName>
    </submittedName>
</protein>
<accession>A0AAU7QS17</accession>
<gene>
    <name evidence="1" type="ORF">ABNO52_00565</name>
</gene>